<sequence length="63" mass="7051">MVALTKHAANRILERNIPFDAVEACRIAAPILNENPLRFRYRGLVIVARKAGGIPRIISVWKA</sequence>
<proteinExistence type="predicted"/>
<organism evidence="1 2">
    <name type="scientific">Geothermobacter ehrlichii</name>
    <dbReference type="NCBI Taxonomy" id="213224"/>
    <lineage>
        <taxon>Bacteria</taxon>
        <taxon>Pseudomonadati</taxon>
        <taxon>Thermodesulfobacteriota</taxon>
        <taxon>Desulfuromonadia</taxon>
        <taxon>Desulfuromonadales</taxon>
        <taxon>Geothermobacteraceae</taxon>
        <taxon>Geothermobacter</taxon>
    </lineage>
</organism>
<reference evidence="1 2" key="1">
    <citation type="submission" date="2019-07" db="EMBL/GenBank/DDBJ databases">
        <title>Genomic Encyclopedia of Type Strains, Phase IV (KMG-IV): sequencing the most valuable type-strain genomes for metagenomic binning, comparative biology and taxonomic classification.</title>
        <authorList>
            <person name="Goeker M."/>
        </authorList>
    </citation>
    <scope>NUCLEOTIDE SEQUENCE [LARGE SCALE GENOMIC DNA]</scope>
    <source>
        <strain evidence="1 2">SS015</strain>
    </source>
</reference>
<protein>
    <submittedName>
        <fullName evidence="1">Uncharacterized protein</fullName>
    </submittedName>
</protein>
<dbReference type="EMBL" id="VNIB01000012">
    <property type="protein sequence ID" value="TYO96748.1"/>
    <property type="molecule type" value="Genomic_DNA"/>
</dbReference>
<comment type="caution">
    <text evidence="1">The sequence shown here is derived from an EMBL/GenBank/DDBJ whole genome shotgun (WGS) entry which is preliminary data.</text>
</comment>
<evidence type="ECO:0000313" key="2">
    <source>
        <dbReference type="Proteomes" id="UP000324159"/>
    </source>
</evidence>
<evidence type="ECO:0000313" key="1">
    <source>
        <dbReference type="EMBL" id="TYO96748.1"/>
    </source>
</evidence>
<name>A0A5D3WI38_9BACT</name>
<dbReference type="AlphaFoldDB" id="A0A5D3WI38"/>
<keyword evidence="2" id="KW-1185">Reference proteome</keyword>
<accession>A0A5D3WI38</accession>
<dbReference type="Proteomes" id="UP000324159">
    <property type="component" value="Unassembled WGS sequence"/>
</dbReference>
<dbReference type="RefSeq" id="WP_148896592.1">
    <property type="nucleotide sequence ID" value="NZ_VNIB01000012.1"/>
</dbReference>
<gene>
    <name evidence="1" type="ORF">EDC39_11236</name>
</gene>
<dbReference type="OrthoDB" id="5397099at2"/>